<dbReference type="InterPro" id="IPR003593">
    <property type="entry name" value="AAA+_ATPase"/>
</dbReference>
<sequence>MAVEVRNLEKTFRMRKRGEGLRGYFSRSTHQVKAVQNISLNIDDGELLAFIGPNGAGKSTTIKLITGILYPDRGEISVLGMDPHRQRRELAGRIGTVFGQKSQLWYHLPPLDSLRLLGAIYGMKRHAVEDRIEQLSEVLDIREFLQQPVRKLSLGQRIRCEIAGSLIHSPEILFLDEPSIGLDLVAKQRLRQFIRKINREQNVTIFLTSHDVGDIEKICRRVVIINQGNLVWDGKTTDLKYKLMDKRVMSLKCGDDVDIDLPGVQVLKRRNGALKLEVQLGTTAVKDVLQYVMERTEVHDVGVSSVPMEEVIAEIYAGRMTQEGTCVP</sequence>
<dbReference type="Pfam" id="PF00005">
    <property type="entry name" value="ABC_tran"/>
    <property type="match status" value="1"/>
</dbReference>
<evidence type="ECO:0000256" key="2">
    <source>
        <dbReference type="ARBA" id="ARBA00022741"/>
    </source>
</evidence>
<dbReference type="InterPro" id="IPR003439">
    <property type="entry name" value="ABC_transporter-like_ATP-bd"/>
</dbReference>
<evidence type="ECO:0000313" key="5">
    <source>
        <dbReference type="EMBL" id="AHC13559.1"/>
    </source>
</evidence>
<name>V5WDD6_9SPIO</name>
<reference evidence="5 6" key="1">
    <citation type="journal article" date="2015" name="Stand. Genomic Sci.">
        <title>Complete genome sequence and description of Salinispira pacifica gen. nov., sp. nov., a novel spirochaete isolated form a hypersaline microbial mat.</title>
        <authorList>
            <person name="Ben Hania W."/>
            <person name="Joseph M."/>
            <person name="Schumann P."/>
            <person name="Bunk B."/>
            <person name="Fiebig A."/>
            <person name="Sproer C."/>
            <person name="Klenk H.P."/>
            <person name="Fardeau M.L."/>
            <person name="Spring S."/>
        </authorList>
    </citation>
    <scope>NUCLEOTIDE SEQUENCE [LARGE SCALE GENOMIC DNA]</scope>
    <source>
        <strain evidence="5 6">L21-RPul-D2</strain>
    </source>
</reference>
<proteinExistence type="predicted"/>
<dbReference type="EMBL" id="CP006939">
    <property type="protein sequence ID" value="AHC13559.1"/>
    <property type="molecule type" value="Genomic_DNA"/>
</dbReference>
<dbReference type="AlphaFoldDB" id="V5WDD6"/>
<dbReference type="GO" id="GO:0005524">
    <property type="term" value="F:ATP binding"/>
    <property type="evidence" value="ECO:0007669"/>
    <property type="project" value="UniProtKB-KW"/>
</dbReference>
<accession>V5WDD6</accession>
<dbReference type="HOGENOM" id="CLU_000604_1_2_12"/>
<feature type="domain" description="ABC transporter" evidence="4">
    <location>
        <begin position="3"/>
        <end position="252"/>
    </location>
</feature>
<dbReference type="KEGG" id="slr:L21SP2_0115"/>
<evidence type="ECO:0000256" key="1">
    <source>
        <dbReference type="ARBA" id="ARBA00022448"/>
    </source>
</evidence>
<dbReference type="InterPro" id="IPR027417">
    <property type="entry name" value="P-loop_NTPase"/>
</dbReference>
<dbReference type="OrthoDB" id="9775135at2"/>
<dbReference type="PATRIC" id="fig|1307761.3.peg.116"/>
<dbReference type="PROSITE" id="PS50893">
    <property type="entry name" value="ABC_TRANSPORTER_2"/>
    <property type="match status" value="1"/>
</dbReference>
<evidence type="ECO:0000256" key="3">
    <source>
        <dbReference type="ARBA" id="ARBA00022840"/>
    </source>
</evidence>
<dbReference type="PANTHER" id="PTHR42711">
    <property type="entry name" value="ABC TRANSPORTER ATP-BINDING PROTEIN"/>
    <property type="match status" value="1"/>
</dbReference>
<organism evidence="5 6">
    <name type="scientific">Salinispira pacifica</name>
    <dbReference type="NCBI Taxonomy" id="1307761"/>
    <lineage>
        <taxon>Bacteria</taxon>
        <taxon>Pseudomonadati</taxon>
        <taxon>Spirochaetota</taxon>
        <taxon>Spirochaetia</taxon>
        <taxon>Spirochaetales</taxon>
        <taxon>Spirochaetaceae</taxon>
        <taxon>Salinispira</taxon>
    </lineage>
</organism>
<keyword evidence="6" id="KW-1185">Reference proteome</keyword>
<keyword evidence="3 5" id="KW-0067">ATP-binding</keyword>
<dbReference type="GO" id="GO:0016887">
    <property type="term" value="F:ATP hydrolysis activity"/>
    <property type="evidence" value="ECO:0007669"/>
    <property type="project" value="InterPro"/>
</dbReference>
<dbReference type="Proteomes" id="UP000018680">
    <property type="component" value="Chromosome"/>
</dbReference>
<evidence type="ECO:0000259" key="4">
    <source>
        <dbReference type="PROSITE" id="PS50893"/>
    </source>
</evidence>
<gene>
    <name evidence="5" type="ORF">L21SP2_0115</name>
</gene>
<protein>
    <submittedName>
        <fullName evidence="5">ABC transporter, ATP-binding protein</fullName>
    </submittedName>
</protein>
<dbReference type="PANTHER" id="PTHR42711:SF1">
    <property type="entry name" value="ABC-TRANSPORT PROTEIN, ATP-BINDING COMPONENT"/>
    <property type="match status" value="1"/>
</dbReference>
<dbReference type="SMART" id="SM00382">
    <property type="entry name" value="AAA"/>
    <property type="match status" value="1"/>
</dbReference>
<keyword evidence="1" id="KW-0813">Transport</keyword>
<dbReference type="Gene3D" id="3.40.50.300">
    <property type="entry name" value="P-loop containing nucleotide triphosphate hydrolases"/>
    <property type="match status" value="1"/>
</dbReference>
<dbReference type="STRING" id="1307761.L21SP2_0115"/>
<evidence type="ECO:0000313" key="6">
    <source>
        <dbReference type="Proteomes" id="UP000018680"/>
    </source>
</evidence>
<dbReference type="RefSeq" id="WP_024266492.1">
    <property type="nucleotide sequence ID" value="NC_023035.1"/>
</dbReference>
<dbReference type="InterPro" id="IPR050763">
    <property type="entry name" value="ABC_transporter_ATP-binding"/>
</dbReference>
<dbReference type="SUPFAM" id="SSF52540">
    <property type="entry name" value="P-loop containing nucleoside triphosphate hydrolases"/>
    <property type="match status" value="1"/>
</dbReference>
<keyword evidence="2" id="KW-0547">Nucleotide-binding</keyword>
<dbReference type="eggNOG" id="COG4586">
    <property type="taxonomic scope" value="Bacteria"/>
</dbReference>